<evidence type="ECO:0000256" key="7">
    <source>
        <dbReference type="ARBA" id="ARBA00023277"/>
    </source>
</evidence>
<comment type="subunit">
    <text evidence="8">Monomer in solution. Oligomerizes to an active state in the presence of the positive effectors ATP and maltotriose.</text>
</comment>
<keyword evidence="2 8" id="KW-0067">ATP-binding</keyword>
<dbReference type="InterPro" id="IPR041664">
    <property type="entry name" value="AAA_16"/>
</dbReference>
<keyword evidence="5 8" id="KW-0010">Activator</keyword>
<dbReference type="InterPro" id="IPR011990">
    <property type="entry name" value="TPR-like_helical_dom_sf"/>
</dbReference>
<comment type="activity regulation">
    <text evidence="8">Activated by ATP and maltotriose, which are both required for DNA binding.</text>
</comment>
<dbReference type="KEGG" id="psh:Psest_0866"/>
<dbReference type="PROSITE" id="PS50043">
    <property type="entry name" value="HTH_LUXR_2"/>
    <property type="match status" value="1"/>
</dbReference>
<dbReference type="SUPFAM" id="SSF46894">
    <property type="entry name" value="C-terminal effector domain of the bipartite response regulators"/>
    <property type="match status" value="1"/>
</dbReference>
<dbReference type="Gene3D" id="1.25.40.10">
    <property type="entry name" value="Tetratricopeptide repeat domain"/>
    <property type="match status" value="1"/>
</dbReference>
<accession>L0GJG6</accession>
<sequence length="936" mass="106049">MRAGAPGHGKNNNKNENREPSMNASMPALLPLIPTKLAIPMLPPGLLERPRLDEWQLRLPQVRLAVLHAASGFGKTTLAAQWARAFDGRVAWLQLHASDNLALQFGRYLTQALDRQLDAGCPLAAALAEQGQVSLDALFTQLLAELPGEHEAILIVLDEFEVLHERELIAGLRFFLRHMPCWMTLLVCSRRLPELGVAELRVKHQLLLLDARQLAFEDDEVQALLQLGVPVNINREQVERLNRRIGGWPCALQLALQEVQTSRGMDSFLENLLLGHPDIRDYMREQVIDGLPEDLRGFLEATCLLERFDAALADRLTEACHGREMLERLERGGLFIQPLDSLRRWYSYHPLFAVFLQGELRTHQPQRVNQLHLRAAEALLSENLPEEAARHAVQAGDPQQVAEILQRHGRAFYRQGQLGLLQQCLETLPETVIAGSPLLTLLQAWVSQNSYQFEHVERWFKAAELALQRSCSEQDWERIVCEFNAVRAQVAMNQGDEQRAITLAQEALTCEPLIMRTSRVAAMSGLAEVHFVQGALPQAQKQYEEAERRAREINASHLVVWSLGQLSEIAIAQGHLQKAYTLQERAIQYIEQQHLRATPIVEFIYRVRGQVLLEWHQLDAAEQCALQGIQILDELGDQRWRLQSHTLLAGVAYARGQQSACADYIGQMQTMLADDRYHIDWLANAHAVMLAYWDSSQDREAIRQWLLSAPPVSAGANHFSQLNARNHARAHVTLGQLDSALPILRQLLTDAERHGLVMDRNRNHILLAQLHWLREERQQALDHLQRAMTLASGSGAIGSFLRVGKPIIGMLKSLLHERTLDEPEAQRATRLIQLAQQQRDFSRAIRITLDEAVIQDIINRPDVPELIRRSPLTRREWQVLSLIHAGQSNEQIADHLNVAPTTIKTHIRSLYQKLNITHRSEAVQLARDLLSKIQGD</sequence>
<comment type="similarity">
    <text evidence="8">Belongs to the MalT family.</text>
</comment>
<dbReference type="Gene3D" id="1.10.10.10">
    <property type="entry name" value="Winged helix-like DNA-binding domain superfamily/Winged helix DNA-binding domain"/>
    <property type="match status" value="1"/>
</dbReference>
<evidence type="ECO:0000256" key="4">
    <source>
        <dbReference type="ARBA" id="ARBA00023125"/>
    </source>
</evidence>
<dbReference type="AlphaFoldDB" id="L0GJG6"/>
<evidence type="ECO:0000313" key="12">
    <source>
        <dbReference type="EMBL" id="AGA85459.1"/>
    </source>
</evidence>
<keyword evidence="3 8" id="KW-0805">Transcription regulation</keyword>
<evidence type="ECO:0000256" key="2">
    <source>
        <dbReference type="ARBA" id="ARBA00022840"/>
    </source>
</evidence>
<dbReference type="GO" id="GO:0003700">
    <property type="term" value="F:DNA-binding transcription factor activity"/>
    <property type="evidence" value="ECO:0007669"/>
    <property type="project" value="UniProtKB-UniRule"/>
</dbReference>
<dbReference type="STRING" id="644801.Psest_0866"/>
<name>L0GJG6_STUST</name>
<dbReference type="Pfam" id="PF25873">
    <property type="entry name" value="WHD_MalT"/>
    <property type="match status" value="1"/>
</dbReference>
<organism evidence="12 13">
    <name type="scientific">Stutzerimonas stutzeri RCH2</name>
    <dbReference type="NCBI Taxonomy" id="644801"/>
    <lineage>
        <taxon>Bacteria</taxon>
        <taxon>Pseudomonadati</taxon>
        <taxon>Pseudomonadota</taxon>
        <taxon>Gammaproteobacteria</taxon>
        <taxon>Pseudomonadales</taxon>
        <taxon>Pseudomonadaceae</taxon>
        <taxon>Stutzerimonas</taxon>
    </lineage>
</organism>
<feature type="region of interest" description="Disordered" evidence="10">
    <location>
        <begin position="1"/>
        <end position="23"/>
    </location>
</feature>
<evidence type="ECO:0000256" key="8">
    <source>
        <dbReference type="HAMAP-Rule" id="MF_01247"/>
    </source>
</evidence>
<reference evidence="12 13" key="1">
    <citation type="submission" date="2011-10" db="EMBL/GenBank/DDBJ databases">
        <title>Complete sequence of chromosome of Pseudomonas stutzeri RCH2.</title>
        <authorList>
            <consortium name="US DOE Joint Genome Institute"/>
            <person name="Lucas S."/>
            <person name="Han J."/>
            <person name="Lapidus A."/>
            <person name="Cheng J.-F."/>
            <person name="Goodwin L."/>
            <person name="Pitluck S."/>
            <person name="Peters L."/>
            <person name="Ovchinnikova G."/>
            <person name="Zeytun A."/>
            <person name="Lu M."/>
            <person name="Detter J.C."/>
            <person name="Han C."/>
            <person name="Tapia R."/>
            <person name="Land M."/>
            <person name="Hauser L."/>
            <person name="Kyrpides N."/>
            <person name="Ivanova N."/>
            <person name="Pagani I."/>
            <person name="Chakraborty R."/>
            <person name="Arkin A."/>
            <person name="Dehal P."/>
            <person name="Wall J."/>
            <person name="Hazen T."/>
            <person name="Woyke T."/>
        </authorList>
    </citation>
    <scope>NUCLEOTIDE SEQUENCE [LARGE SCALE GENOMIC DNA]</scope>
    <source>
        <strain evidence="12 13">RCH2</strain>
    </source>
</reference>
<evidence type="ECO:0000256" key="10">
    <source>
        <dbReference type="SAM" id="MobiDB-lite"/>
    </source>
</evidence>
<dbReference type="GO" id="GO:0005524">
    <property type="term" value="F:ATP binding"/>
    <property type="evidence" value="ECO:0007669"/>
    <property type="project" value="UniProtKB-UniRule"/>
</dbReference>
<proteinExistence type="inferred from homology"/>
<dbReference type="PRINTS" id="PR00038">
    <property type="entry name" value="HTHLUXR"/>
</dbReference>
<dbReference type="PANTHER" id="PTHR44688:SF16">
    <property type="entry name" value="DNA-BINDING TRANSCRIPTIONAL ACTIVATOR DEVR_DOSR"/>
    <property type="match status" value="1"/>
</dbReference>
<dbReference type="SMART" id="SM00028">
    <property type="entry name" value="TPR"/>
    <property type="match status" value="4"/>
</dbReference>
<feature type="domain" description="HTH luxR-type" evidence="11">
    <location>
        <begin position="865"/>
        <end position="930"/>
    </location>
</feature>
<dbReference type="PANTHER" id="PTHR44688">
    <property type="entry name" value="DNA-BINDING TRANSCRIPTIONAL ACTIVATOR DEVR_DOSR"/>
    <property type="match status" value="1"/>
</dbReference>
<keyword evidence="9" id="KW-0175">Coiled coil</keyword>
<dbReference type="InterPro" id="IPR027417">
    <property type="entry name" value="P-loop_NTPase"/>
</dbReference>
<dbReference type="GO" id="GO:0003677">
    <property type="term" value="F:DNA binding"/>
    <property type="evidence" value="ECO:0007669"/>
    <property type="project" value="UniProtKB-KW"/>
</dbReference>
<dbReference type="InterPro" id="IPR036388">
    <property type="entry name" value="WH-like_DNA-bd_sf"/>
</dbReference>
<comment type="caution">
    <text evidence="8">Lacks conserved residue(s) required for the propagation of feature annotation.</text>
</comment>
<dbReference type="PROSITE" id="PS00622">
    <property type="entry name" value="HTH_LUXR_1"/>
    <property type="match status" value="1"/>
</dbReference>
<comment type="function">
    <text evidence="8">Positively regulates the transcription of the maltose regulon whose gene products are responsible for uptake and catabolism of malto-oligosaccharides. Specifically binds to the promoter region of its target genes, recognizing a short DNA motif called the MalT box.</text>
</comment>
<evidence type="ECO:0000313" key="13">
    <source>
        <dbReference type="Proteomes" id="UP000010820"/>
    </source>
</evidence>
<dbReference type="CDD" id="cd06170">
    <property type="entry name" value="LuxR_C_like"/>
    <property type="match status" value="1"/>
</dbReference>
<dbReference type="NCBIfam" id="NF003420">
    <property type="entry name" value="PRK04841.1"/>
    <property type="match status" value="1"/>
</dbReference>
<dbReference type="Gene3D" id="3.40.50.300">
    <property type="entry name" value="P-loop containing nucleotide triphosphate hydrolases"/>
    <property type="match status" value="1"/>
</dbReference>
<evidence type="ECO:0000256" key="1">
    <source>
        <dbReference type="ARBA" id="ARBA00022741"/>
    </source>
</evidence>
<dbReference type="Pfam" id="PF13191">
    <property type="entry name" value="AAA_16"/>
    <property type="match status" value="1"/>
</dbReference>
<dbReference type="PATRIC" id="fig|644801.3.peg.849"/>
<evidence type="ECO:0000259" key="11">
    <source>
        <dbReference type="PROSITE" id="PS50043"/>
    </source>
</evidence>
<dbReference type="EMBL" id="CP003071">
    <property type="protein sequence ID" value="AGA85459.1"/>
    <property type="molecule type" value="Genomic_DNA"/>
</dbReference>
<evidence type="ECO:0000256" key="5">
    <source>
        <dbReference type="ARBA" id="ARBA00023159"/>
    </source>
</evidence>
<keyword evidence="1 8" id="KW-0547">Nucleotide-binding</keyword>
<keyword evidence="7 8" id="KW-0119">Carbohydrate metabolism</keyword>
<dbReference type="GO" id="GO:0045893">
    <property type="term" value="P:positive regulation of DNA-templated transcription"/>
    <property type="evidence" value="ECO:0007669"/>
    <property type="project" value="UniProtKB-UniRule"/>
</dbReference>
<dbReference type="InterPro" id="IPR023768">
    <property type="entry name" value="Tscrpt_reg_HTH_MalT"/>
</dbReference>
<dbReference type="Pfam" id="PF17874">
    <property type="entry name" value="TPR_MalT"/>
    <property type="match status" value="1"/>
</dbReference>
<dbReference type="SUPFAM" id="SSF48452">
    <property type="entry name" value="TPR-like"/>
    <property type="match status" value="1"/>
</dbReference>
<evidence type="ECO:0000256" key="3">
    <source>
        <dbReference type="ARBA" id="ARBA00023015"/>
    </source>
</evidence>
<gene>
    <name evidence="8" type="primary">malT</name>
    <name evidence="12" type="ORF">Psest_0866</name>
</gene>
<dbReference type="Pfam" id="PF00196">
    <property type="entry name" value="GerE"/>
    <property type="match status" value="1"/>
</dbReference>
<dbReference type="InterPro" id="IPR019734">
    <property type="entry name" value="TPR_rpt"/>
</dbReference>
<keyword evidence="4 8" id="KW-0238">DNA-binding</keyword>
<dbReference type="HAMAP" id="MF_01247">
    <property type="entry name" value="HTH_type_MalT"/>
    <property type="match status" value="1"/>
</dbReference>
<dbReference type="HOGENOM" id="CLU_006325_3_0_6"/>
<dbReference type="SMART" id="SM00421">
    <property type="entry name" value="HTH_LUXR"/>
    <property type="match status" value="1"/>
</dbReference>
<evidence type="ECO:0000256" key="9">
    <source>
        <dbReference type="SAM" id="Coils"/>
    </source>
</evidence>
<dbReference type="InterPro" id="IPR041617">
    <property type="entry name" value="TPR_MalT"/>
</dbReference>
<protein>
    <recommendedName>
        <fullName evidence="8">HTH-type transcriptional regulator MalT</fullName>
    </recommendedName>
    <alternativeName>
        <fullName evidence="8">ATP-dependent transcriptional activator MalT</fullName>
    </alternativeName>
</protein>
<keyword evidence="6 8" id="KW-0804">Transcription</keyword>
<dbReference type="InterPro" id="IPR000792">
    <property type="entry name" value="Tscrpt_reg_LuxR_C"/>
</dbReference>
<feature type="coiled-coil region" evidence="9">
    <location>
        <begin position="529"/>
        <end position="556"/>
    </location>
</feature>
<dbReference type="SUPFAM" id="SSF52540">
    <property type="entry name" value="P-loop containing nucleoside triphosphate hydrolases"/>
    <property type="match status" value="1"/>
</dbReference>
<dbReference type="InterPro" id="IPR059106">
    <property type="entry name" value="WHD_MalT"/>
</dbReference>
<dbReference type="Proteomes" id="UP000010820">
    <property type="component" value="Chromosome"/>
</dbReference>
<dbReference type="InterPro" id="IPR016032">
    <property type="entry name" value="Sig_transdc_resp-reg_C-effctor"/>
</dbReference>
<dbReference type="eggNOG" id="COG2909">
    <property type="taxonomic scope" value="Bacteria"/>
</dbReference>
<dbReference type="GO" id="GO:0045913">
    <property type="term" value="P:positive regulation of carbohydrate metabolic process"/>
    <property type="evidence" value="ECO:0007669"/>
    <property type="project" value="UniProtKB-UniRule"/>
</dbReference>
<evidence type="ECO:0000256" key="6">
    <source>
        <dbReference type="ARBA" id="ARBA00023163"/>
    </source>
</evidence>